<feature type="region of interest" description="Disordered" evidence="1">
    <location>
        <begin position="252"/>
        <end position="304"/>
    </location>
</feature>
<feature type="compositionally biased region" description="Basic and acidic residues" evidence="1">
    <location>
        <begin position="295"/>
        <end position="304"/>
    </location>
</feature>
<reference evidence="3 4" key="1">
    <citation type="journal article" date="2018" name="Mycol. Prog.">
        <title>Coniella lustricola, a new species from submerged detritus.</title>
        <authorList>
            <person name="Raudabaugh D.B."/>
            <person name="Iturriaga T."/>
            <person name="Carver A."/>
            <person name="Mondo S."/>
            <person name="Pangilinan J."/>
            <person name="Lipzen A."/>
            <person name="He G."/>
            <person name="Amirebrahimi M."/>
            <person name="Grigoriev I.V."/>
            <person name="Miller A.N."/>
        </authorList>
    </citation>
    <scope>NUCLEOTIDE SEQUENCE [LARGE SCALE GENOMIC DNA]</scope>
    <source>
        <strain evidence="3 4">B22-T-1</strain>
    </source>
</reference>
<feature type="domain" description="C2H2-type" evidence="2">
    <location>
        <begin position="186"/>
        <end position="212"/>
    </location>
</feature>
<dbReference type="EMBL" id="KZ678398">
    <property type="protein sequence ID" value="PSR94400.1"/>
    <property type="molecule type" value="Genomic_DNA"/>
</dbReference>
<dbReference type="InterPro" id="IPR059095">
    <property type="entry name" value="Znf_C2H2_17_2nd"/>
</dbReference>
<sequence length="379" mass="42428">MDHTPFLFDQVPLPYNGMAGHALSTLNMNGFATAQHVDPSALPLNFETSVSGGSPTETWDNYSEVATPRDDNWLLMQHSPNTSVSSHSPSIPVMDNFSLVSPVVQPMVASMSTVPVDEQVQLGDWAGHQPAVEGESARDHPYYKSAFLHPDGLYHCPWEGRAGCCHKPEKLKCNYDKFVDSHLKPYRCKMESCKELPFSSTACLLRHEREAHGMHGHGTKPYPCTFKGCDRAQPGNGFPRKWNLQDHMQRVHNAAPPSPEEDGRKDALKSRKRKSETGSKLANSRKSPKTRKASPRMEPREPTKVEVQAKLRRNWSTVHADFHNALPGLGRLDDPMVMMHINRLKDNLDALGKIHVDYMAAIKGTNMQQPQNLALLQRS</sequence>
<evidence type="ECO:0000313" key="3">
    <source>
        <dbReference type="EMBL" id="PSR94400.1"/>
    </source>
</evidence>
<dbReference type="InterPro" id="IPR013087">
    <property type="entry name" value="Znf_C2H2_type"/>
</dbReference>
<accession>A0A2T3AF59</accession>
<feature type="domain" description="C2H2-type" evidence="2">
    <location>
        <begin position="222"/>
        <end position="252"/>
    </location>
</feature>
<organism evidence="3 4">
    <name type="scientific">Coniella lustricola</name>
    <dbReference type="NCBI Taxonomy" id="2025994"/>
    <lineage>
        <taxon>Eukaryota</taxon>
        <taxon>Fungi</taxon>
        <taxon>Dikarya</taxon>
        <taxon>Ascomycota</taxon>
        <taxon>Pezizomycotina</taxon>
        <taxon>Sordariomycetes</taxon>
        <taxon>Sordariomycetidae</taxon>
        <taxon>Diaporthales</taxon>
        <taxon>Schizoparmaceae</taxon>
        <taxon>Coniella</taxon>
    </lineage>
</organism>
<protein>
    <recommendedName>
        <fullName evidence="2">C2H2-type domain-containing protein</fullName>
    </recommendedName>
</protein>
<dbReference type="InParanoid" id="A0A2T3AF59"/>
<evidence type="ECO:0000313" key="4">
    <source>
        <dbReference type="Proteomes" id="UP000241462"/>
    </source>
</evidence>
<evidence type="ECO:0000256" key="1">
    <source>
        <dbReference type="SAM" id="MobiDB-lite"/>
    </source>
</evidence>
<proteinExistence type="predicted"/>
<dbReference type="SMART" id="SM00355">
    <property type="entry name" value="ZnF_C2H2"/>
    <property type="match status" value="2"/>
</dbReference>
<name>A0A2T3AF59_9PEZI</name>
<dbReference type="OrthoDB" id="5062908at2759"/>
<dbReference type="InterPro" id="IPR059009">
    <property type="entry name" value="Znf_C2H2_17_1st"/>
</dbReference>
<evidence type="ECO:0000259" key="2">
    <source>
        <dbReference type="SMART" id="SM00355"/>
    </source>
</evidence>
<dbReference type="Pfam" id="PF26176">
    <property type="entry name" value="zf_C2H2_17_2"/>
    <property type="match status" value="1"/>
</dbReference>
<dbReference type="STRING" id="2025994.A0A2T3AF59"/>
<keyword evidence="4" id="KW-1185">Reference proteome</keyword>
<gene>
    <name evidence="3" type="ORF">BD289DRAFT_480547</name>
</gene>
<dbReference type="Proteomes" id="UP000241462">
    <property type="component" value="Unassembled WGS sequence"/>
</dbReference>
<dbReference type="AlphaFoldDB" id="A0A2T3AF59"/>
<dbReference type="Pfam" id="PF26177">
    <property type="entry name" value="zf_C2H2_17_1st"/>
    <property type="match status" value="1"/>
</dbReference>
<dbReference type="Gene3D" id="3.30.160.60">
    <property type="entry name" value="Classic Zinc Finger"/>
    <property type="match status" value="1"/>
</dbReference>